<organism evidence="1 2">
    <name type="scientific">Handroanthus impetiginosus</name>
    <dbReference type="NCBI Taxonomy" id="429701"/>
    <lineage>
        <taxon>Eukaryota</taxon>
        <taxon>Viridiplantae</taxon>
        <taxon>Streptophyta</taxon>
        <taxon>Embryophyta</taxon>
        <taxon>Tracheophyta</taxon>
        <taxon>Spermatophyta</taxon>
        <taxon>Magnoliopsida</taxon>
        <taxon>eudicotyledons</taxon>
        <taxon>Gunneridae</taxon>
        <taxon>Pentapetalae</taxon>
        <taxon>asterids</taxon>
        <taxon>lamiids</taxon>
        <taxon>Lamiales</taxon>
        <taxon>Bignoniaceae</taxon>
        <taxon>Crescentiina</taxon>
        <taxon>Tabebuia alliance</taxon>
        <taxon>Handroanthus</taxon>
    </lineage>
</organism>
<accession>A0A2G9GKC5</accession>
<gene>
    <name evidence="1" type="ORF">CDL12_21787</name>
</gene>
<name>A0A2G9GKC5_9LAMI</name>
<comment type="caution">
    <text evidence="1">The sequence shown here is derived from an EMBL/GenBank/DDBJ whole genome shotgun (WGS) entry which is preliminary data.</text>
</comment>
<reference evidence="2" key="1">
    <citation type="journal article" date="2018" name="Gigascience">
        <title>Genome assembly of the Pink Ipe (Handroanthus impetiginosus, Bignoniaceae), a highly valued, ecologically keystone Neotropical timber forest tree.</title>
        <authorList>
            <person name="Silva-Junior O.B."/>
            <person name="Grattapaglia D."/>
            <person name="Novaes E."/>
            <person name="Collevatti R.G."/>
        </authorList>
    </citation>
    <scope>NUCLEOTIDE SEQUENCE [LARGE SCALE GENOMIC DNA]</scope>
    <source>
        <strain evidence="2">cv. UFG-1</strain>
    </source>
</reference>
<dbReference type="AlphaFoldDB" id="A0A2G9GKC5"/>
<proteinExistence type="predicted"/>
<evidence type="ECO:0000313" key="2">
    <source>
        <dbReference type="Proteomes" id="UP000231279"/>
    </source>
</evidence>
<evidence type="ECO:0000313" key="1">
    <source>
        <dbReference type="EMBL" id="PIN05665.1"/>
    </source>
</evidence>
<sequence>MLLLSFSTSNSISDSESLSSIAVHHQRNNLHIHLVILSDRLKYYLEFISQVPTAFRILLSAPFCILHPFNLCLHHRFPFSDSSSNAMERFSLINPICLDSANMRRPISAFCLQAHYMDFGFFGYLGFFCF</sequence>
<keyword evidence="2" id="KW-1185">Reference proteome</keyword>
<dbReference type="Proteomes" id="UP000231279">
    <property type="component" value="Unassembled WGS sequence"/>
</dbReference>
<dbReference type="EMBL" id="NKXS01004671">
    <property type="protein sequence ID" value="PIN05665.1"/>
    <property type="molecule type" value="Genomic_DNA"/>
</dbReference>
<protein>
    <submittedName>
        <fullName evidence="1">Uncharacterized protein</fullName>
    </submittedName>
</protein>